<protein>
    <submittedName>
        <fullName evidence="2">Plasmid stability protein</fullName>
    </submittedName>
</protein>
<evidence type="ECO:0000313" key="3">
    <source>
        <dbReference type="Proteomes" id="UP000242205"/>
    </source>
</evidence>
<accession>A0A2I6S2Z7</accession>
<proteinExistence type="predicted"/>
<dbReference type="OrthoDB" id="2389872at2"/>
<dbReference type="InterPro" id="IPR013321">
    <property type="entry name" value="Arc_rbn_hlx_hlx"/>
</dbReference>
<dbReference type="AlphaFoldDB" id="A0A2I6S2Z7"/>
<evidence type="ECO:0000259" key="1">
    <source>
        <dbReference type="Pfam" id="PF22513"/>
    </source>
</evidence>
<dbReference type="InterPro" id="IPR053853">
    <property type="entry name" value="FitA-like_RHH"/>
</dbReference>
<name>A0A2I6S2Z7_9RHOO</name>
<keyword evidence="3" id="KW-1185">Reference proteome</keyword>
<dbReference type="Proteomes" id="UP000242205">
    <property type="component" value="Chromosome"/>
</dbReference>
<feature type="domain" description="Antitoxin FitA-like ribbon-helix-helix" evidence="1">
    <location>
        <begin position="3"/>
        <end position="41"/>
    </location>
</feature>
<dbReference type="KEGG" id="atw:C0099_00890"/>
<dbReference type="RefSeq" id="WP_102245689.1">
    <property type="nucleotide sequence ID" value="NZ_CP025682.1"/>
</dbReference>
<sequence length="81" mass="9074">MPANLTLKGVPDEIHERLKAAAIANHRSLNSEIIAILEARVLTRRVSAQDQLAVIRAARARLKQAEFDHAEIDRIKREGRA</sequence>
<reference evidence="2 3" key="1">
    <citation type="submission" date="2018-01" db="EMBL/GenBank/DDBJ databases">
        <authorList>
            <person name="Fu G.-Y."/>
        </authorList>
    </citation>
    <scope>NUCLEOTIDE SEQUENCE [LARGE SCALE GENOMIC DNA]</scope>
    <source>
        <strain evidence="2 3">SY39</strain>
    </source>
</reference>
<dbReference type="EMBL" id="CP025682">
    <property type="protein sequence ID" value="AUN93615.1"/>
    <property type="molecule type" value="Genomic_DNA"/>
</dbReference>
<dbReference type="SUPFAM" id="SSF47598">
    <property type="entry name" value="Ribbon-helix-helix"/>
    <property type="match status" value="1"/>
</dbReference>
<dbReference type="Gene3D" id="1.10.1220.10">
    <property type="entry name" value="Met repressor-like"/>
    <property type="match status" value="1"/>
</dbReference>
<gene>
    <name evidence="2" type="ORF">C0099_00890</name>
</gene>
<evidence type="ECO:0000313" key="2">
    <source>
        <dbReference type="EMBL" id="AUN93615.1"/>
    </source>
</evidence>
<dbReference type="GO" id="GO:0006355">
    <property type="term" value="P:regulation of DNA-templated transcription"/>
    <property type="evidence" value="ECO:0007669"/>
    <property type="project" value="InterPro"/>
</dbReference>
<organism evidence="2 3">
    <name type="scientific">Pseudazoarcus pumilus</name>
    <dbReference type="NCBI Taxonomy" id="2067960"/>
    <lineage>
        <taxon>Bacteria</taxon>
        <taxon>Pseudomonadati</taxon>
        <taxon>Pseudomonadota</taxon>
        <taxon>Betaproteobacteria</taxon>
        <taxon>Rhodocyclales</taxon>
        <taxon>Zoogloeaceae</taxon>
        <taxon>Pseudazoarcus</taxon>
    </lineage>
</organism>
<dbReference type="InterPro" id="IPR010985">
    <property type="entry name" value="Ribbon_hlx_hlx"/>
</dbReference>
<dbReference type="Pfam" id="PF22513">
    <property type="entry name" value="FitA-like_RHH"/>
    <property type="match status" value="1"/>
</dbReference>